<dbReference type="InterPro" id="IPR036390">
    <property type="entry name" value="WH_DNA-bd_sf"/>
</dbReference>
<evidence type="ECO:0000256" key="1">
    <source>
        <dbReference type="ARBA" id="ARBA00021390"/>
    </source>
</evidence>
<reference evidence="8" key="1">
    <citation type="submission" date="2022-10" db="EMBL/GenBank/DDBJ databases">
        <title>The WGS of Solirubrobacter phytolaccae KCTC 29190.</title>
        <authorList>
            <person name="Jiang Z."/>
        </authorList>
    </citation>
    <scope>NUCLEOTIDE SEQUENCE</scope>
    <source>
        <strain evidence="8">KCTC 29190</strain>
    </source>
</reference>
<dbReference type="PRINTS" id="PR00037">
    <property type="entry name" value="HTHLACR"/>
</dbReference>
<accession>A0A9X3SA12</accession>
<keyword evidence="3" id="KW-0805">Transcription regulation</keyword>
<dbReference type="Gene3D" id="1.10.10.10">
    <property type="entry name" value="Winged helix-like DNA-binding domain superfamily/Winged helix DNA-binding domain"/>
    <property type="match status" value="1"/>
</dbReference>
<comment type="function">
    <text evidence="6">Repressor of the lactose catabolism operon. Galactose-6-phosphate is the inducer.</text>
</comment>
<keyword evidence="5" id="KW-0804">Transcription</keyword>
<keyword evidence="9" id="KW-1185">Reference proteome</keyword>
<keyword evidence="4 8" id="KW-0238">DNA-binding</keyword>
<dbReference type="PROSITE" id="PS00894">
    <property type="entry name" value="HTH_DEOR_1"/>
    <property type="match status" value="1"/>
</dbReference>
<dbReference type="PANTHER" id="PTHR30363:SF4">
    <property type="entry name" value="GLYCEROL-3-PHOSPHATE REGULON REPRESSOR"/>
    <property type="match status" value="1"/>
</dbReference>
<dbReference type="AlphaFoldDB" id="A0A9X3SA12"/>
<evidence type="ECO:0000256" key="2">
    <source>
        <dbReference type="ARBA" id="ARBA00022491"/>
    </source>
</evidence>
<comment type="caution">
    <text evidence="8">The sequence shown here is derived from an EMBL/GenBank/DDBJ whole genome shotgun (WGS) entry which is preliminary data.</text>
</comment>
<dbReference type="InterPro" id="IPR050313">
    <property type="entry name" value="Carb_Metab_HTH_regulators"/>
</dbReference>
<gene>
    <name evidence="8" type="ORF">OJ997_22855</name>
</gene>
<dbReference type="PANTHER" id="PTHR30363">
    <property type="entry name" value="HTH-TYPE TRANSCRIPTIONAL REGULATOR SRLR-RELATED"/>
    <property type="match status" value="1"/>
</dbReference>
<dbReference type="InterPro" id="IPR018356">
    <property type="entry name" value="Tscrpt_reg_HTH_DeoR_CS"/>
</dbReference>
<keyword evidence="2" id="KW-0678">Repressor</keyword>
<name>A0A9X3SA12_9ACTN</name>
<dbReference type="SMART" id="SM00420">
    <property type="entry name" value="HTH_DEOR"/>
    <property type="match status" value="1"/>
</dbReference>
<dbReference type="GO" id="GO:0003677">
    <property type="term" value="F:DNA binding"/>
    <property type="evidence" value="ECO:0007669"/>
    <property type="project" value="UniProtKB-KW"/>
</dbReference>
<evidence type="ECO:0000256" key="4">
    <source>
        <dbReference type="ARBA" id="ARBA00023125"/>
    </source>
</evidence>
<dbReference type="InterPro" id="IPR037171">
    <property type="entry name" value="NagB/RpiA_transferase-like"/>
</dbReference>
<proteinExistence type="predicted"/>
<dbReference type="EMBL" id="JAPDDP010000048">
    <property type="protein sequence ID" value="MDA0183168.1"/>
    <property type="molecule type" value="Genomic_DNA"/>
</dbReference>
<evidence type="ECO:0000313" key="8">
    <source>
        <dbReference type="EMBL" id="MDA0183168.1"/>
    </source>
</evidence>
<dbReference type="Proteomes" id="UP001147653">
    <property type="component" value="Unassembled WGS sequence"/>
</dbReference>
<evidence type="ECO:0000313" key="9">
    <source>
        <dbReference type="Proteomes" id="UP001147653"/>
    </source>
</evidence>
<dbReference type="GO" id="GO:0003700">
    <property type="term" value="F:DNA-binding transcription factor activity"/>
    <property type="evidence" value="ECO:0007669"/>
    <property type="project" value="InterPro"/>
</dbReference>
<dbReference type="SUPFAM" id="SSF100950">
    <property type="entry name" value="NagB/RpiA/CoA transferase-like"/>
    <property type="match status" value="1"/>
</dbReference>
<evidence type="ECO:0000256" key="3">
    <source>
        <dbReference type="ARBA" id="ARBA00023015"/>
    </source>
</evidence>
<protein>
    <recommendedName>
        <fullName evidence="1">Lactose phosphotransferase system repressor</fullName>
    </recommendedName>
</protein>
<dbReference type="Pfam" id="PF08220">
    <property type="entry name" value="HTH_DeoR"/>
    <property type="match status" value="1"/>
</dbReference>
<organism evidence="8 9">
    <name type="scientific">Solirubrobacter phytolaccae</name>
    <dbReference type="NCBI Taxonomy" id="1404360"/>
    <lineage>
        <taxon>Bacteria</taxon>
        <taxon>Bacillati</taxon>
        <taxon>Actinomycetota</taxon>
        <taxon>Thermoleophilia</taxon>
        <taxon>Solirubrobacterales</taxon>
        <taxon>Solirubrobacteraceae</taxon>
        <taxon>Solirubrobacter</taxon>
    </lineage>
</organism>
<evidence type="ECO:0000256" key="5">
    <source>
        <dbReference type="ARBA" id="ARBA00023163"/>
    </source>
</evidence>
<dbReference type="SUPFAM" id="SSF46785">
    <property type="entry name" value="Winged helix' DNA-binding domain"/>
    <property type="match status" value="1"/>
</dbReference>
<sequence>MGVDTVVELPALSEARRTQIAELLQASGAVTVAELQERFGVSPMTARRDLTILADRGVARRTHGGAVRPSIAAGEDSFAHRLREHSEAKSRLAEAAYALLEPGQTVFLDASSTTYYLARLITLRQLALRVVTNSLPVLHELSGSEASDIEVIAIGGTFRRLTSSYVGPSAVRAVRDHFADSAFLSVTGIAPSGVMTDADALEAEVKRAMLEQSEHRVLLLDGSKVTARGRQAIAPLKTITRILAEELTPEEAERLAQLKRS</sequence>
<feature type="domain" description="HTH deoR-type" evidence="7">
    <location>
        <begin position="13"/>
        <end position="68"/>
    </location>
</feature>
<dbReference type="RefSeq" id="WP_270027565.1">
    <property type="nucleotide sequence ID" value="NZ_JAPDDP010000048.1"/>
</dbReference>
<evidence type="ECO:0000256" key="6">
    <source>
        <dbReference type="ARBA" id="ARBA00024937"/>
    </source>
</evidence>
<dbReference type="InterPro" id="IPR036388">
    <property type="entry name" value="WH-like_DNA-bd_sf"/>
</dbReference>
<dbReference type="PROSITE" id="PS51000">
    <property type="entry name" value="HTH_DEOR_2"/>
    <property type="match status" value="1"/>
</dbReference>
<dbReference type="Pfam" id="PF00455">
    <property type="entry name" value="DeoRC"/>
    <property type="match status" value="1"/>
</dbReference>
<dbReference type="InterPro" id="IPR014036">
    <property type="entry name" value="DeoR-like_C"/>
</dbReference>
<dbReference type="SMART" id="SM01134">
    <property type="entry name" value="DeoRC"/>
    <property type="match status" value="1"/>
</dbReference>
<evidence type="ECO:0000259" key="7">
    <source>
        <dbReference type="PROSITE" id="PS51000"/>
    </source>
</evidence>
<dbReference type="InterPro" id="IPR001034">
    <property type="entry name" value="DeoR_HTH"/>
</dbReference>